<name>A0ABX5X462_9GAMM</name>
<gene>
    <name evidence="2" type="ORF">FM037_26365</name>
</gene>
<evidence type="ECO:0000313" key="2">
    <source>
        <dbReference type="EMBL" id="QDO86140.1"/>
    </source>
</evidence>
<proteinExistence type="predicted"/>
<evidence type="ECO:0008006" key="4">
    <source>
        <dbReference type="Google" id="ProtNLM"/>
    </source>
</evidence>
<dbReference type="Proteomes" id="UP000315947">
    <property type="component" value="Chromosome"/>
</dbReference>
<keyword evidence="3" id="KW-1185">Reference proteome</keyword>
<dbReference type="EMBL" id="CP041614">
    <property type="protein sequence ID" value="QDO86140.1"/>
    <property type="molecule type" value="Genomic_DNA"/>
</dbReference>
<feature type="chain" id="PRO_5046051382" description="Lipoprotein" evidence="1">
    <location>
        <begin position="21"/>
        <end position="951"/>
    </location>
</feature>
<accession>A0ABX5X462</accession>
<keyword evidence="1" id="KW-0732">Signal</keyword>
<protein>
    <recommendedName>
        <fullName evidence="4">Lipoprotein</fullName>
    </recommendedName>
</protein>
<evidence type="ECO:0000256" key="1">
    <source>
        <dbReference type="SAM" id="SignalP"/>
    </source>
</evidence>
<organism evidence="2 3">
    <name type="scientific">Shewanella psychropiezotolerans</name>
    <dbReference type="NCBI Taxonomy" id="2593655"/>
    <lineage>
        <taxon>Bacteria</taxon>
        <taxon>Pseudomonadati</taxon>
        <taxon>Pseudomonadota</taxon>
        <taxon>Gammaproteobacteria</taxon>
        <taxon>Alteromonadales</taxon>
        <taxon>Shewanellaceae</taxon>
        <taxon>Shewanella</taxon>
    </lineage>
</organism>
<sequence length="951" mass="103319">MNIKKLLLISLAGSILSACGGSDNDSNPDPTIPEPAAITKTGKVADGYLVGATVCLDLNLNKTCDPDEPSTTSTAGGDFTITGATQEQIDNFPLLVEVTVGVVDEDTGEAITQPYTMSAPVGYEFVSPLTTMVQNEVEQGSELSDAESSLQSLLGTSLDLTQDYVAQQLNDELGSDEQAEYERLHHIAQVTAQIIANNLATIQDAADTAGISLDDVIGLIVDQIIDALEIIVNEVEFVEEQGGEFNPDDVLDSEVVTDASTVPTENLEDQVAIRDAEASAAAANLTELVSTDGINIFEGGFHGDMIDLRYATILYDSDTQTTTETRFKLVEGVFVTDDSSRDNEDLILTEQGWVMGSDNFAIGDLNDDGSITLVNNDLPILSETLTAEQLSIVSLNIKLFLEENNGELWHKALPEETTFSEGAEAFKLSFSNTNDVYSIFNWNDCEPEHMVEGMCNSVWAHTAGSEMDGPAITLDSLVSAIASDGMVENIVGPHVAWDGNRSVIAEMLADGTANFYKIEWQAESDSGEVVNIASLIATSSWLEATIHGKRLFLLTMPEVIQDFGDNDDQDDVLLLVEYQGAVRRGEFAEAGQEFDDDEWVYNLTAKNDILNNVDLTLLQNITPPEPDHSDFICRDGDSDWDEVNDRPKEGTTRSFAEYLALVANCRDGEALSFATDVIANHRLKSYDSDGNIETIFVFNADGTGSITEHDAEPPMVENFHWDVNASGELIIEMGNSAGTNDVRAVISLIRQDGNHYSIKGFVEDIAWSPMDGTAGEVWSEKLTLFPLEQPTNNIAVCTQGDSDWNDASDQPALDTLRSMAEYEEFVAACREGEALSFVADVLADHRLKSFNENGVIETTLAFNANGTGLLTDHEDGQAVVEEFDWVVNANGQIIIEIANSQGTNDLRAVISLIMKNGDHFSVKGFTEDIEWSPMDGTAGEVWSGKLQLFTL</sequence>
<reference evidence="2 3" key="1">
    <citation type="submission" date="2019-07" db="EMBL/GenBank/DDBJ databases">
        <title>Shewanella sp. YLB-06 whole genomic sequence.</title>
        <authorList>
            <person name="Yu L."/>
        </authorList>
    </citation>
    <scope>NUCLEOTIDE SEQUENCE [LARGE SCALE GENOMIC DNA]</scope>
    <source>
        <strain evidence="2 3">YLB-06</strain>
    </source>
</reference>
<feature type="signal peptide" evidence="1">
    <location>
        <begin position="1"/>
        <end position="20"/>
    </location>
</feature>
<dbReference type="RefSeq" id="WP_144048445.1">
    <property type="nucleotide sequence ID" value="NZ_CP041614.1"/>
</dbReference>
<evidence type="ECO:0000313" key="3">
    <source>
        <dbReference type="Proteomes" id="UP000315947"/>
    </source>
</evidence>
<dbReference type="PROSITE" id="PS51257">
    <property type="entry name" value="PROKAR_LIPOPROTEIN"/>
    <property type="match status" value="1"/>
</dbReference>